<dbReference type="GO" id="GO:0046872">
    <property type="term" value="F:metal ion binding"/>
    <property type="evidence" value="ECO:0007669"/>
    <property type="project" value="InterPro"/>
</dbReference>
<sequence>MGARMSSTTVTTVFAVEGMSCGHCERTVSAGLAALPGVTDVLADARAGRVTITGAADESEVRAAVDRAGFTFAGRI</sequence>
<dbReference type="PROSITE" id="PS50846">
    <property type="entry name" value="HMA_2"/>
    <property type="match status" value="1"/>
</dbReference>
<comment type="caution">
    <text evidence="2">The sequence shown here is derived from an EMBL/GenBank/DDBJ whole genome shotgun (WGS) entry which is preliminary data.</text>
</comment>
<evidence type="ECO:0000259" key="1">
    <source>
        <dbReference type="PROSITE" id="PS50846"/>
    </source>
</evidence>
<reference evidence="2 3" key="1">
    <citation type="submission" date="2015-02" db="EMBL/GenBank/DDBJ databases">
        <title>Draft genome sequence of Kitasatospora griseola MF730-N6, a bafilomycin, terpentecin and satosporin producer.</title>
        <authorList>
            <person name="Arens J.C."/>
            <person name="Haltli B."/>
            <person name="Kerr R.G."/>
        </authorList>
    </citation>
    <scope>NUCLEOTIDE SEQUENCE [LARGE SCALE GENOMIC DNA]</scope>
    <source>
        <strain evidence="2 3">MF730-N6</strain>
    </source>
</reference>
<organism evidence="2 3">
    <name type="scientific">Kitasatospora griseola</name>
    <name type="common">Streptomyces griseolosporeus</name>
    <dbReference type="NCBI Taxonomy" id="2064"/>
    <lineage>
        <taxon>Bacteria</taxon>
        <taxon>Bacillati</taxon>
        <taxon>Actinomycetota</taxon>
        <taxon>Actinomycetes</taxon>
        <taxon>Kitasatosporales</taxon>
        <taxon>Streptomycetaceae</taxon>
        <taxon>Kitasatospora</taxon>
    </lineage>
</organism>
<accession>A0A0D0PVF9</accession>
<dbReference type="Pfam" id="PF00403">
    <property type="entry name" value="HMA"/>
    <property type="match status" value="1"/>
</dbReference>
<evidence type="ECO:0000313" key="3">
    <source>
        <dbReference type="Proteomes" id="UP000032066"/>
    </source>
</evidence>
<name>A0A0D0PVF9_KITGR</name>
<feature type="domain" description="HMA" evidence="1">
    <location>
        <begin position="10"/>
        <end position="73"/>
    </location>
</feature>
<dbReference type="Proteomes" id="UP000032066">
    <property type="component" value="Unassembled WGS sequence"/>
</dbReference>
<gene>
    <name evidence="2" type="ORF">TR51_02540</name>
</gene>
<dbReference type="OrthoDB" id="9813965at2"/>
<dbReference type="Gene3D" id="3.30.70.100">
    <property type="match status" value="1"/>
</dbReference>
<dbReference type="STRING" id="2064.TR51_02540"/>
<evidence type="ECO:0000313" key="2">
    <source>
        <dbReference type="EMBL" id="KIQ66489.1"/>
    </source>
</evidence>
<dbReference type="EMBL" id="JXZB01000001">
    <property type="protein sequence ID" value="KIQ66489.1"/>
    <property type="molecule type" value="Genomic_DNA"/>
</dbReference>
<proteinExistence type="predicted"/>
<keyword evidence="3" id="KW-1185">Reference proteome</keyword>
<dbReference type="PATRIC" id="fig|2064.6.peg.575"/>
<dbReference type="AlphaFoldDB" id="A0A0D0PVF9"/>
<dbReference type="InterPro" id="IPR036163">
    <property type="entry name" value="HMA_dom_sf"/>
</dbReference>
<dbReference type="SUPFAM" id="SSF55008">
    <property type="entry name" value="HMA, heavy metal-associated domain"/>
    <property type="match status" value="1"/>
</dbReference>
<dbReference type="CDD" id="cd00371">
    <property type="entry name" value="HMA"/>
    <property type="match status" value="1"/>
</dbReference>
<protein>
    <submittedName>
        <fullName evidence="2">Copper-transporting ATPase</fullName>
    </submittedName>
</protein>
<dbReference type="InterPro" id="IPR006121">
    <property type="entry name" value="HMA_dom"/>
</dbReference>